<dbReference type="AlphaFoldDB" id="D8IUM3"/>
<proteinExistence type="inferred from homology"/>
<evidence type="ECO:0000256" key="5">
    <source>
        <dbReference type="RuleBase" id="RU361279"/>
    </source>
</evidence>
<dbReference type="EMBL" id="CP002039">
    <property type="protein sequence ID" value="ADJ65755.1"/>
    <property type="molecule type" value="Genomic_DNA"/>
</dbReference>
<evidence type="ECO:0000256" key="2">
    <source>
        <dbReference type="ARBA" id="ARBA00022741"/>
    </source>
</evidence>
<evidence type="ECO:0000256" key="3">
    <source>
        <dbReference type="ARBA" id="ARBA00022840"/>
    </source>
</evidence>
<gene>
    <name evidence="6" type="ordered locus">Hsero_4286</name>
</gene>
<dbReference type="PANTHER" id="PTHR23407:SF1">
    <property type="entry name" value="5-FORMYLTETRAHYDROFOLATE CYCLO-LIGASE"/>
    <property type="match status" value="1"/>
</dbReference>
<dbReference type="GO" id="GO:0005524">
    <property type="term" value="F:ATP binding"/>
    <property type="evidence" value="ECO:0007669"/>
    <property type="project" value="UniProtKB-KW"/>
</dbReference>
<dbReference type="InterPro" id="IPR024185">
    <property type="entry name" value="FTHF_cligase-like_sf"/>
</dbReference>
<dbReference type="KEGG" id="hse:Hsero_4286"/>
<evidence type="ECO:0000313" key="6">
    <source>
        <dbReference type="EMBL" id="ADJ65755.1"/>
    </source>
</evidence>
<comment type="cofactor">
    <cofactor evidence="5">
        <name>Mg(2+)</name>
        <dbReference type="ChEBI" id="CHEBI:18420"/>
    </cofactor>
</comment>
<dbReference type="GO" id="GO:0035999">
    <property type="term" value="P:tetrahydrofolate interconversion"/>
    <property type="evidence" value="ECO:0007669"/>
    <property type="project" value="TreeGrafter"/>
</dbReference>
<dbReference type="Proteomes" id="UP000000329">
    <property type="component" value="Chromosome"/>
</dbReference>
<dbReference type="Gene3D" id="3.40.50.10420">
    <property type="entry name" value="NagB/RpiA/CoA transferase-like"/>
    <property type="match status" value="1"/>
</dbReference>
<sequence length="210" mass="22715">MQASSYRLMKQIMNPSIARDTPAPSSETASLVLHKQQLRTALLARRKALDVQERELADARIGQRVLEWTMRAGVSSLAVYQPIRGEPDLAAAYNALAARGVHLCLPVVVEKDAPLLFRAWQPGDALQKDALGTLAPLPSAPEIRPQALLIPCVGFNAAGFRLGYGGGFYDRTLAGLPRPRAVGVCYRFGLAAFEAQAHDVPMEAILTDAD</sequence>
<dbReference type="InterPro" id="IPR002698">
    <property type="entry name" value="FTHF_cligase"/>
</dbReference>
<protein>
    <recommendedName>
        <fullName evidence="5">5-formyltetrahydrofolate cyclo-ligase</fullName>
        <ecNumber evidence="5">6.3.3.2</ecNumber>
    </recommendedName>
</protein>
<reference evidence="6 7" key="1">
    <citation type="submission" date="2010-04" db="EMBL/GenBank/DDBJ databases">
        <title>The genome of Herbaspirillum seropedicae SmR1, an endophytic, nitrogen-fixing, plant-growth promoting beta-Proteobacteria.</title>
        <authorList>
            <person name="Pedrosa F.O."/>
            <person name="Monteiro R.A."/>
            <person name="Wassem R."/>
            <person name="Cruz L.M."/>
            <person name="Ayub R.A."/>
            <person name="Colauto N.B."/>
            <person name="Fernandez M.A."/>
            <person name="Fungaro M.H.P."/>
            <person name="Grisard E.C."/>
            <person name="Hungria M."/>
            <person name="Madeira H.M.F."/>
            <person name="Nodari R.O."/>
            <person name="Osaku C.A."/>
            <person name="Petzl-Erler M.L."/>
            <person name="Terenzi H."/>
            <person name="Vieira L.G.E."/>
            <person name="Almeida M.I.M."/>
            <person name="Alves L.R."/>
            <person name="Arantes O.M.N."/>
            <person name="Balsanelli E."/>
            <person name="Barcellos F.G."/>
            <person name="Baura V.A."/>
            <person name="Binde D.R."/>
            <person name="Campo R.J."/>
            <person name="Chubatsu L.S."/>
            <person name="Chueire L.M.O."/>
            <person name="Ciferri R.R."/>
            <person name="Correa L.C."/>
            <person name="da Conceicao Silva J.L."/>
            <person name="Dabul A.N.G."/>
            <person name="Dambros B.P."/>
            <person name="Faoro H."/>
            <person name="Favetti A."/>
            <person name="Friedermann G."/>
            <person name="Furlaneto M.C."/>
            <person name="Gasques L.S."/>
            <person name="Gimenes C.C.T."/>
            <person name="Gioppo N.M.R."/>
            <person name="Glienke-Blanco C."/>
            <person name="Godoy L.P."/>
            <person name="Guerra M.P."/>
            <person name="Karp S."/>
            <person name="Kava-Cordeiro V."/>
            <person name="Margarido V.P."/>
            <person name="Mathioni S.M."/>
            <person name="Menck-Soares M.A."/>
            <person name="Murace N.K."/>
            <person name="Nicolas M.F."/>
            <person name="Oliveira C.E.C."/>
            <person name="Pagnan N.A.B."/>
            <person name="Pamphile J.A."/>
            <person name="Patussi E.V."/>
            <person name="Pereira L.F.P."/>
            <person name="Pereira-Ferrari L."/>
            <person name="Pinto F.G.S."/>
            <person name="Precoma C."/>
            <person name="Prioli A.J."/>
            <person name="Prioli S.M.A.P."/>
            <person name="Raittz R.T."/>
            <person name="Ramos H.J.O."/>
            <person name="Ribeiro E.M.S.F."/>
            <person name="Rigo L.U."/>
            <person name="Rocha C.L.M.S.C."/>
            <person name="Rocha S.N."/>
            <person name="Santos K."/>
            <person name="Satori D."/>
            <person name="Silva A.G."/>
            <person name="Simao R.C.G."/>
            <person name="Soares M.A.M."/>
            <person name="Souza E.M."/>
            <person name="Steffens M.B.R."/>
            <person name="Steindel M."/>
            <person name="Tadra-Sfeir M.Z."/>
            <person name="Takahashi E.K."/>
            <person name="Torres R.A."/>
            <person name="Valle J.S."/>
            <person name="Vernal J.I."/>
            <person name="Vilas-Boas L.A."/>
            <person name="Watanabe M.A.E."/>
            <person name="Weiss V.A."/>
            <person name="Yates M.A."/>
            <person name="Souza E.M."/>
        </authorList>
    </citation>
    <scope>NUCLEOTIDE SEQUENCE [LARGE SCALE GENOMIC DNA]</scope>
    <source>
        <strain evidence="6 7">SmR1</strain>
    </source>
</reference>
<dbReference type="STRING" id="757424.Hsero_4286"/>
<dbReference type="PIRSF" id="PIRSF006806">
    <property type="entry name" value="FTHF_cligase"/>
    <property type="match status" value="1"/>
</dbReference>
<dbReference type="Pfam" id="PF01812">
    <property type="entry name" value="5-FTHF_cyc-lig"/>
    <property type="match status" value="1"/>
</dbReference>
<feature type="binding site" evidence="4">
    <location>
        <position position="86"/>
    </location>
    <ligand>
        <name>substrate</name>
    </ligand>
</feature>
<keyword evidence="2 4" id="KW-0547">Nucleotide-binding</keyword>
<feature type="binding site" evidence="4">
    <location>
        <begin position="35"/>
        <end position="39"/>
    </location>
    <ligand>
        <name>ATP</name>
        <dbReference type="ChEBI" id="CHEBI:30616"/>
    </ligand>
</feature>
<comment type="catalytic activity">
    <reaction evidence="5">
        <text>(6S)-5-formyl-5,6,7,8-tetrahydrofolate + ATP = (6R)-5,10-methenyltetrahydrofolate + ADP + phosphate</text>
        <dbReference type="Rhea" id="RHEA:10488"/>
        <dbReference type="ChEBI" id="CHEBI:30616"/>
        <dbReference type="ChEBI" id="CHEBI:43474"/>
        <dbReference type="ChEBI" id="CHEBI:57455"/>
        <dbReference type="ChEBI" id="CHEBI:57457"/>
        <dbReference type="ChEBI" id="CHEBI:456216"/>
        <dbReference type="EC" id="6.3.3.2"/>
    </reaction>
</comment>
<evidence type="ECO:0000256" key="1">
    <source>
        <dbReference type="ARBA" id="ARBA00010638"/>
    </source>
</evidence>
<evidence type="ECO:0000256" key="4">
    <source>
        <dbReference type="PIRSR" id="PIRSR006806-1"/>
    </source>
</evidence>
<dbReference type="OrthoDB" id="9801938at2"/>
<dbReference type="eggNOG" id="COG0212">
    <property type="taxonomic scope" value="Bacteria"/>
</dbReference>
<accession>D8IUM3</accession>
<dbReference type="SUPFAM" id="SSF100950">
    <property type="entry name" value="NagB/RpiA/CoA transferase-like"/>
    <property type="match status" value="1"/>
</dbReference>
<dbReference type="NCBIfam" id="TIGR02727">
    <property type="entry name" value="MTHFS_bact"/>
    <property type="match status" value="1"/>
</dbReference>
<keyword evidence="7" id="KW-1185">Reference proteome</keyword>
<evidence type="ECO:0000313" key="7">
    <source>
        <dbReference type="Proteomes" id="UP000000329"/>
    </source>
</evidence>
<keyword evidence="5" id="KW-0460">Magnesium</keyword>
<dbReference type="PANTHER" id="PTHR23407">
    <property type="entry name" value="ATPASE INHIBITOR/5-FORMYLTETRAHYDROFOLATE CYCLO-LIGASE"/>
    <property type="match status" value="1"/>
</dbReference>
<dbReference type="GO" id="GO:0046872">
    <property type="term" value="F:metal ion binding"/>
    <property type="evidence" value="ECO:0007669"/>
    <property type="project" value="UniProtKB-KW"/>
</dbReference>
<dbReference type="EC" id="6.3.3.2" evidence="5"/>
<dbReference type="GO" id="GO:0030272">
    <property type="term" value="F:5-formyltetrahydrofolate cyclo-ligase activity"/>
    <property type="evidence" value="ECO:0007669"/>
    <property type="project" value="UniProtKB-EC"/>
</dbReference>
<keyword evidence="3 4" id="KW-0067">ATP-binding</keyword>
<keyword evidence="6" id="KW-0436">Ligase</keyword>
<dbReference type="GO" id="GO:0009396">
    <property type="term" value="P:folic acid-containing compound biosynthetic process"/>
    <property type="evidence" value="ECO:0007669"/>
    <property type="project" value="TreeGrafter"/>
</dbReference>
<comment type="similarity">
    <text evidence="1 5">Belongs to the 5-formyltetrahydrofolate cyclo-ligase family.</text>
</comment>
<dbReference type="HOGENOM" id="CLU_066245_0_1_4"/>
<dbReference type="InterPro" id="IPR037171">
    <property type="entry name" value="NagB/RpiA_transferase-like"/>
</dbReference>
<organism evidence="6 7">
    <name type="scientific">Herbaspirillum seropedicae (strain SmR1)</name>
    <dbReference type="NCBI Taxonomy" id="757424"/>
    <lineage>
        <taxon>Bacteria</taxon>
        <taxon>Pseudomonadati</taxon>
        <taxon>Pseudomonadota</taxon>
        <taxon>Betaproteobacteria</taxon>
        <taxon>Burkholderiales</taxon>
        <taxon>Oxalobacteraceae</taxon>
        <taxon>Herbaspirillum</taxon>
    </lineage>
</organism>
<keyword evidence="5" id="KW-0479">Metal-binding</keyword>
<name>D8IUM3_HERSS</name>
<feature type="binding site" evidence="4">
    <location>
        <begin position="161"/>
        <end position="169"/>
    </location>
    <ligand>
        <name>ATP</name>
        <dbReference type="ChEBI" id="CHEBI:30616"/>
    </ligand>
</feature>